<dbReference type="Proteomes" id="UP001469553">
    <property type="component" value="Unassembled WGS sequence"/>
</dbReference>
<sequence length="75" mass="8467">MKGRWTGIQTPELILKTRTADVPDRSSVNVLQSQQSCSPHQHTDSQKQPWKQDAANLAVMPCVPIQLNHLSDYQL</sequence>
<reference evidence="1 2" key="1">
    <citation type="submission" date="2021-06" db="EMBL/GenBank/DDBJ databases">
        <authorList>
            <person name="Palmer J.M."/>
        </authorList>
    </citation>
    <scope>NUCLEOTIDE SEQUENCE [LARGE SCALE GENOMIC DNA]</scope>
    <source>
        <strain evidence="1 2">AS_MEX2019</strain>
        <tissue evidence="1">Muscle</tissue>
    </source>
</reference>
<dbReference type="EMBL" id="JAHRIP010030091">
    <property type="protein sequence ID" value="MEQ2292284.1"/>
    <property type="molecule type" value="Genomic_DNA"/>
</dbReference>
<evidence type="ECO:0000313" key="2">
    <source>
        <dbReference type="Proteomes" id="UP001469553"/>
    </source>
</evidence>
<organism evidence="1 2">
    <name type="scientific">Ameca splendens</name>
    <dbReference type="NCBI Taxonomy" id="208324"/>
    <lineage>
        <taxon>Eukaryota</taxon>
        <taxon>Metazoa</taxon>
        <taxon>Chordata</taxon>
        <taxon>Craniata</taxon>
        <taxon>Vertebrata</taxon>
        <taxon>Euteleostomi</taxon>
        <taxon>Actinopterygii</taxon>
        <taxon>Neopterygii</taxon>
        <taxon>Teleostei</taxon>
        <taxon>Neoteleostei</taxon>
        <taxon>Acanthomorphata</taxon>
        <taxon>Ovalentaria</taxon>
        <taxon>Atherinomorphae</taxon>
        <taxon>Cyprinodontiformes</taxon>
        <taxon>Goodeidae</taxon>
        <taxon>Ameca</taxon>
    </lineage>
</organism>
<gene>
    <name evidence="1" type="ORF">AMECASPLE_021620</name>
</gene>
<accession>A0ABV0YEP8</accession>
<protein>
    <submittedName>
        <fullName evidence="1">Uncharacterized protein</fullName>
    </submittedName>
</protein>
<keyword evidence="2" id="KW-1185">Reference proteome</keyword>
<name>A0ABV0YEP8_9TELE</name>
<proteinExistence type="predicted"/>
<comment type="caution">
    <text evidence="1">The sequence shown here is derived from an EMBL/GenBank/DDBJ whole genome shotgun (WGS) entry which is preliminary data.</text>
</comment>
<evidence type="ECO:0000313" key="1">
    <source>
        <dbReference type="EMBL" id="MEQ2292284.1"/>
    </source>
</evidence>